<dbReference type="Gene3D" id="3.30.40.10">
    <property type="entry name" value="Zinc/RING finger domain, C3HC4 (zinc finger)"/>
    <property type="match status" value="1"/>
</dbReference>
<evidence type="ECO:0000256" key="4">
    <source>
        <dbReference type="PROSITE-ProRule" id="PRU00175"/>
    </source>
</evidence>
<dbReference type="Proteomes" id="UP001497623">
    <property type="component" value="Unassembled WGS sequence"/>
</dbReference>
<dbReference type="Pfam" id="PF14634">
    <property type="entry name" value="zf-RING_5"/>
    <property type="match status" value="1"/>
</dbReference>
<dbReference type="InterPro" id="IPR017907">
    <property type="entry name" value="Znf_RING_CS"/>
</dbReference>
<feature type="non-terminal residue" evidence="7">
    <location>
        <position position="1"/>
    </location>
</feature>
<sequence length="489" mass="55656">WPQMDLSCKICFESYTGSELSRPRSLFCGHTLCGECATKLLVNGELRCPLCQQNHKYQSLNKIIINHELEDVIEMLASKSTESGPKLHYGKCEQHGAYKVHHCLTHEVFICSDCALAYHLENYCCRVPIEAFLNNRKDELCKKIETRMSSLQEIDGQVKLHDPLSKMTEDQIKTQINKLQSDLKTHQQQMNFFQNSTSEYTELFNECENRLRQAQNITTFRELEKETKLVKSSDNKTQEWTKLVKDKLTQHLGEILTSGTLERLVASRDVCAIHTHNKQQKFGRIFARDGYLILQDFRNFKPPSCTAVINLRDVIGHLSSPRHIYLSLSNWDNPLGMIIIKVNEKAPRRAQQLIDLCVGQTGAKYSGSTGISVCRKGKTGEHISFTYYLNSNGRYSYAKLVSDIEVTEPVLHNQGTCIFNQRGEQAGFSIFTKRDHLDTWDGPVLGEVISGFPVLEKVIEINLIPKGWCKKSHVTISESGLIIAAICHK</sequence>
<dbReference type="InterPro" id="IPR052667">
    <property type="entry name" value="E3_ubiquitin-ligase_RING"/>
</dbReference>
<evidence type="ECO:0000313" key="8">
    <source>
        <dbReference type="Proteomes" id="UP001497623"/>
    </source>
</evidence>
<feature type="non-terminal residue" evidence="7">
    <location>
        <position position="489"/>
    </location>
</feature>
<dbReference type="SUPFAM" id="SSF50891">
    <property type="entry name" value="Cyclophilin-like"/>
    <property type="match status" value="1"/>
</dbReference>
<evidence type="ECO:0000259" key="6">
    <source>
        <dbReference type="PROSITE" id="PS50089"/>
    </source>
</evidence>
<evidence type="ECO:0000256" key="2">
    <source>
        <dbReference type="ARBA" id="ARBA00022771"/>
    </source>
</evidence>
<keyword evidence="5" id="KW-0175">Coiled coil</keyword>
<name>A0AAV2QHX5_MEGNR</name>
<keyword evidence="1" id="KW-0479">Metal-binding</keyword>
<keyword evidence="8" id="KW-1185">Reference proteome</keyword>
<dbReference type="PANTHER" id="PTHR47156">
    <property type="entry name" value="PROTEIN CBG20824"/>
    <property type="match status" value="1"/>
</dbReference>
<feature type="coiled-coil region" evidence="5">
    <location>
        <begin position="169"/>
        <end position="196"/>
    </location>
</feature>
<dbReference type="SUPFAM" id="SSF57850">
    <property type="entry name" value="RING/U-box"/>
    <property type="match status" value="1"/>
</dbReference>
<evidence type="ECO:0000256" key="1">
    <source>
        <dbReference type="ARBA" id="ARBA00022723"/>
    </source>
</evidence>
<gene>
    <name evidence="7" type="ORF">MNOR_LOCUS11524</name>
</gene>
<dbReference type="InterPro" id="IPR013083">
    <property type="entry name" value="Znf_RING/FYVE/PHD"/>
</dbReference>
<feature type="domain" description="RING-type" evidence="6">
    <location>
        <begin position="8"/>
        <end position="52"/>
    </location>
</feature>
<dbReference type="AlphaFoldDB" id="A0AAV2QHX5"/>
<organism evidence="7 8">
    <name type="scientific">Meganyctiphanes norvegica</name>
    <name type="common">Northern krill</name>
    <name type="synonym">Thysanopoda norvegica</name>
    <dbReference type="NCBI Taxonomy" id="48144"/>
    <lineage>
        <taxon>Eukaryota</taxon>
        <taxon>Metazoa</taxon>
        <taxon>Ecdysozoa</taxon>
        <taxon>Arthropoda</taxon>
        <taxon>Crustacea</taxon>
        <taxon>Multicrustacea</taxon>
        <taxon>Malacostraca</taxon>
        <taxon>Eumalacostraca</taxon>
        <taxon>Eucarida</taxon>
        <taxon>Euphausiacea</taxon>
        <taxon>Euphausiidae</taxon>
        <taxon>Meganyctiphanes</taxon>
    </lineage>
</organism>
<comment type="caution">
    <text evidence="7">The sequence shown here is derived from an EMBL/GenBank/DDBJ whole genome shotgun (WGS) entry which is preliminary data.</text>
</comment>
<evidence type="ECO:0000256" key="3">
    <source>
        <dbReference type="ARBA" id="ARBA00022833"/>
    </source>
</evidence>
<dbReference type="SMART" id="SM00184">
    <property type="entry name" value="RING"/>
    <property type="match status" value="1"/>
</dbReference>
<dbReference type="EMBL" id="CAXKWB010006080">
    <property type="protein sequence ID" value="CAL4081285.1"/>
    <property type="molecule type" value="Genomic_DNA"/>
</dbReference>
<evidence type="ECO:0000256" key="5">
    <source>
        <dbReference type="SAM" id="Coils"/>
    </source>
</evidence>
<proteinExistence type="predicted"/>
<dbReference type="PANTHER" id="PTHR47156:SF10">
    <property type="entry name" value="E3 UBIQUITIN-PROTEIN LIGASE TRIM-21-RELATED"/>
    <property type="match status" value="1"/>
</dbReference>
<protein>
    <recommendedName>
        <fullName evidence="6">RING-type domain-containing protein</fullName>
    </recommendedName>
</protein>
<keyword evidence="2 4" id="KW-0863">Zinc-finger</keyword>
<dbReference type="PROSITE" id="PS50089">
    <property type="entry name" value="ZF_RING_2"/>
    <property type="match status" value="1"/>
</dbReference>
<reference evidence="7 8" key="1">
    <citation type="submission" date="2024-05" db="EMBL/GenBank/DDBJ databases">
        <authorList>
            <person name="Wallberg A."/>
        </authorList>
    </citation>
    <scope>NUCLEOTIDE SEQUENCE [LARGE SCALE GENOMIC DNA]</scope>
</reference>
<dbReference type="Gene3D" id="2.40.100.10">
    <property type="entry name" value="Cyclophilin-like"/>
    <property type="match status" value="1"/>
</dbReference>
<accession>A0AAV2QHX5</accession>
<dbReference type="GO" id="GO:0008270">
    <property type="term" value="F:zinc ion binding"/>
    <property type="evidence" value="ECO:0007669"/>
    <property type="project" value="UniProtKB-KW"/>
</dbReference>
<keyword evidence="3" id="KW-0862">Zinc</keyword>
<dbReference type="InterPro" id="IPR029000">
    <property type="entry name" value="Cyclophilin-like_dom_sf"/>
</dbReference>
<evidence type="ECO:0000313" key="7">
    <source>
        <dbReference type="EMBL" id="CAL4081285.1"/>
    </source>
</evidence>
<dbReference type="PROSITE" id="PS00518">
    <property type="entry name" value="ZF_RING_1"/>
    <property type="match status" value="1"/>
</dbReference>
<dbReference type="InterPro" id="IPR001841">
    <property type="entry name" value="Znf_RING"/>
</dbReference>